<evidence type="ECO:0000313" key="1">
    <source>
        <dbReference type="EMBL" id="MFD1189836.1"/>
    </source>
</evidence>
<dbReference type="EMBL" id="JBHTLQ010000007">
    <property type="protein sequence ID" value="MFD1189836.1"/>
    <property type="molecule type" value="Genomic_DNA"/>
</dbReference>
<name>A0ABW3T0U0_9CAUL</name>
<proteinExistence type="predicted"/>
<keyword evidence="2" id="KW-1185">Reference proteome</keyword>
<dbReference type="RefSeq" id="WP_377352765.1">
    <property type="nucleotide sequence ID" value="NZ_JBHTLQ010000007.1"/>
</dbReference>
<evidence type="ECO:0000313" key="2">
    <source>
        <dbReference type="Proteomes" id="UP001597216"/>
    </source>
</evidence>
<gene>
    <name evidence="1" type="ORF">ACFQ27_04530</name>
</gene>
<reference evidence="2" key="1">
    <citation type="journal article" date="2019" name="Int. J. Syst. Evol. Microbiol.">
        <title>The Global Catalogue of Microorganisms (GCM) 10K type strain sequencing project: providing services to taxonomists for standard genome sequencing and annotation.</title>
        <authorList>
            <consortium name="The Broad Institute Genomics Platform"/>
            <consortium name="The Broad Institute Genome Sequencing Center for Infectious Disease"/>
            <person name="Wu L."/>
            <person name="Ma J."/>
        </authorList>
    </citation>
    <scope>NUCLEOTIDE SEQUENCE [LARGE SCALE GENOMIC DNA]</scope>
    <source>
        <strain evidence="2">CCUG 55074</strain>
    </source>
</reference>
<protein>
    <recommendedName>
        <fullName evidence="3">Chemotaxis protein CheE</fullName>
    </recommendedName>
</protein>
<dbReference type="Proteomes" id="UP001597216">
    <property type="component" value="Unassembled WGS sequence"/>
</dbReference>
<evidence type="ECO:0008006" key="3">
    <source>
        <dbReference type="Google" id="ProtNLM"/>
    </source>
</evidence>
<organism evidence="1 2">
    <name type="scientific">Phenylobacterium conjunctum</name>
    <dbReference type="NCBI Taxonomy" id="1298959"/>
    <lineage>
        <taxon>Bacteria</taxon>
        <taxon>Pseudomonadati</taxon>
        <taxon>Pseudomonadota</taxon>
        <taxon>Alphaproteobacteria</taxon>
        <taxon>Caulobacterales</taxon>
        <taxon>Caulobacteraceae</taxon>
        <taxon>Phenylobacterium</taxon>
    </lineage>
</organism>
<sequence>MSVVKKYHVKPRLATLIKQSGGMYVGEALKRGQAVIEEHLEDCLSEIDLAMAAMEALAAKADYDIEEMYTASTRVIAACAVLSDESLAQAARSLCDLIDRASETGKINPMSVQVHLASMKLLHRSEAGPDERAQIIKGLALVVEKQERQAQAQAEAAAAKAAAEAAKG</sequence>
<comment type="caution">
    <text evidence="1">The sequence shown here is derived from an EMBL/GenBank/DDBJ whole genome shotgun (WGS) entry which is preliminary data.</text>
</comment>
<accession>A0ABW3T0U0</accession>